<feature type="transmembrane region" description="Helical" evidence="1">
    <location>
        <begin position="151"/>
        <end position="174"/>
    </location>
</feature>
<keyword evidence="1" id="KW-0472">Membrane</keyword>
<feature type="transmembrane region" description="Helical" evidence="1">
    <location>
        <begin position="321"/>
        <end position="340"/>
    </location>
</feature>
<keyword evidence="1" id="KW-1133">Transmembrane helix</keyword>
<gene>
    <name evidence="2" type="ORF">OJF2_52380</name>
</gene>
<evidence type="ECO:0008006" key="4">
    <source>
        <dbReference type="Google" id="ProtNLM"/>
    </source>
</evidence>
<feature type="transmembrane region" description="Helical" evidence="1">
    <location>
        <begin position="289"/>
        <end position="309"/>
    </location>
</feature>
<protein>
    <recommendedName>
        <fullName evidence="4">Glycosyltransferase RgtA/B/C/D-like domain-containing protein</fullName>
    </recommendedName>
</protein>
<accession>A0A5B9W7W2</accession>
<evidence type="ECO:0000256" key="1">
    <source>
        <dbReference type="SAM" id="Phobius"/>
    </source>
</evidence>
<feature type="transmembrane region" description="Helical" evidence="1">
    <location>
        <begin position="29"/>
        <end position="50"/>
    </location>
</feature>
<feature type="transmembrane region" description="Helical" evidence="1">
    <location>
        <begin position="107"/>
        <end position="128"/>
    </location>
</feature>
<feature type="transmembrane region" description="Helical" evidence="1">
    <location>
        <begin position="352"/>
        <end position="370"/>
    </location>
</feature>
<dbReference type="Proteomes" id="UP000324233">
    <property type="component" value="Chromosome"/>
</dbReference>
<keyword evidence="3" id="KW-1185">Reference proteome</keyword>
<evidence type="ECO:0000313" key="3">
    <source>
        <dbReference type="Proteomes" id="UP000324233"/>
    </source>
</evidence>
<feature type="transmembrane region" description="Helical" evidence="1">
    <location>
        <begin position="186"/>
        <end position="214"/>
    </location>
</feature>
<proteinExistence type="predicted"/>
<organism evidence="2 3">
    <name type="scientific">Aquisphaera giovannonii</name>
    <dbReference type="NCBI Taxonomy" id="406548"/>
    <lineage>
        <taxon>Bacteria</taxon>
        <taxon>Pseudomonadati</taxon>
        <taxon>Planctomycetota</taxon>
        <taxon>Planctomycetia</taxon>
        <taxon>Isosphaerales</taxon>
        <taxon>Isosphaeraceae</taxon>
        <taxon>Aquisphaera</taxon>
    </lineage>
</organism>
<dbReference type="RefSeq" id="WP_148596317.1">
    <property type="nucleotide sequence ID" value="NZ_CP042997.1"/>
</dbReference>
<dbReference type="EMBL" id="CP042997">
    <property type="protein sequence ID" value="QEH36653.1"/>
    <property type="molecule type" value="Genomic_DNA"/>
</dbReference>
<sequence>MDGLRLEVSTRPIVAAAAPWNRGRTFRAAVVWGTWLLASLSLALFVWTYMRNMPYVDDWVMVPVVTGHQAVTPDWLWAQHNEHRIVLPKLILVGLLRWIAADFRAPLYFNAALLSVASAMMIGLAGRIRGRISLADALLPLAIINPGQGDVLVLGLTMALLLSAFFSYVLIAALGKIEGRNSGRAVVVTSVTVVLLPLCGGSGLAMVPPLLLWLVGYALCGLGSGSRPGWPARAFAIVCASASAMIAALYLIGYVRPVVHPAPPSTIAILRTALQFLSLGLWPGGTRSWAAPGVIAVALASVALARLAHVAATRPSERPRALGLAAILLSTACVTATIGVSRSGLTPSSGLAGRYVCMATPLVVLVYLTGLTYAPANTQRRLSVCLMLILALAIPGSTARAKAQGRDRYACAMRVERALRAGQPESRVIDLIASGLWQDRGGVTHMVAMLRSANFAGFGRMGTGDAAIARTAVESGASGPTQLR</sequence>
<feature type="transmembrane region" description="Helical" evidence="1">
    <location>
        <begin position="382"/>
        <end position="399"/>
    </location>
</feature>
<keyword evidence="1" id="KW-0812">Transmembrane</keyword>
<dbReference type="KEGG" id="agv:OJF2_52380"/>
<feature type="transmembrane region" description="Helical" evidence="1">
    <location>
        <begin position="267"/>
        <end position="283"/>
    </location>
</feature>
<name>A0A5B9W7W2_9BACT</name>
<reference evidence="2 3" key="1">
    <citation type="submission" date="2019-08" db="EMBL/GenBank/DDBJ databases">
        <title>Deep-cultivation of Planctomycetes and their phenomic and genomic characterization uncovers novel biology.</title>
        <authorList>
            <person name="Wiegand S."/>
            <person name="Jogler M."/>
            <person name="Boedeker C."/>
            <person name="Pinto D."/>
            <person name="Vollmers J."/>
            <person name="Rivas-Marin E."/>
            <person name="Kohn T."/>
            <person name="Peeters S.H."/>
            <person name="Heuer A."/>
            <person name="Rast P."/>
            <person name="Oberbeckmann S."/>
            <person name="Bunk B."/>
            <person name="Jeske O."/>
            <person name="Meyerdierks A."/>
            <person name="Storesund J.E."/>
            <person name="Kallscheuer N."/>
            <person name="Luecker S."/>
            <person name="Lage O.M."/>
            <person name="Pohl T."/>
            <person name="Merkel B.J."/>
            <person name="Hornburger P."/>
            <person name="Mueller R.-W."/>
            <person name="Bruemmer F."/>
            <person name="Labrenz M."/>
            <person name="Spormann A.M."/>
            <person name="Op den Camp H."/>
            <person name="Overmann J."/>
            <person name="Amann R."/>
            <person name="Jetten M.S.M."/>
            <person name="Mascher T."/>
            <person name="Medema M.H."/>
            <person name="Devos D.P."/>
            <person name="Kaster A.-K."/>
            <person name="Ovreas L."/>
            <person name="Rohde M."/>
            <person name="Galperin M.Y."/>
            <person name="Jogler C."/>
        </authorList>
    </citation>
    <scope>NUCLEOTIDE SEQUENCE [LARGE SCALE GENOMIC DNA]</scope>
    <source>
        <strain evidence="2 3">OJF2</strain>
    </source>
</reference>
<evidence type="ECO:0000313" key="2">
    <source>
        <dbReference type="EMBL" id="QEH36653.1"/>
    </source>
</evidence>
<dbReference type="OrthoDB" id="243826at2"/>
<feature type="transmembrane region" description="Helical" evidence="1">
    <location>
        <begin position="234"/>
        <end position="255"/>
    </location>
</feature>
<dbReference type="AlphaFoldDB" id="A0A5B9W7W2"/>